<name>A0A327PK61_9BACT</name>
<evidence type="ECO:0000256" key="4">
    <source>
        <dbReference type="ARBA" id="ARBA00022759"/>
    </source>
</evidence>
<dbReference type="GO" id="GO:0004519">
    <property type="term" value="F:endonuclease activity"/>
    <property type="evidence" value="ECO:0007669"/>
    <property type="project" value="UniProtKB-KW"/>
</dbReference>
<keyword evidence="4" id="KW-0255">Endonuclease</keyword>
<reference evidence="8 9" key="1">
    <citation type="submission" date="2018-06" db="EMBL/GenBank/DDBJ databases">
        <title>Genomic Encyclopedia of Archaeal and Bacterial Type Strains, Phase II (KMG-II): from individual species to whole genera.</title>
        <authorList>
            <person name="Goeker M."/>
        </authorList>
    </citation>
    <scope>NUCLEOTIDE SEQUENCE [LARGE SCALE GENOMIC DNA]</scope>
    <source>
        <strain evidence="8 9">DSM 23446</strain>
    </source>
</reference>
<organism evidence="8 9">
    <name type="scientific">Algoriphagus yeomjeoni</name>
    <dbReference type="NCBI Taxonomy" id="291403"/>
    <lineage>
        <taxon>Bacteria</taxon>
        <taxon>Pseudomonadati</taxon>
        <taxon>Bacteroidota</taxon>
        <taxon>Cytophagia</taxon>
        <taxon>Cytophagales</taxon>
        <taxon>Cyclobacteriaceae</taxon>
        <taxon>Algoriphagus</taxon>
    </lineage>
</organism>
<proteinExistence type="inferred from homology"/>
<dbReference type="GO" id="GO:0016787">
    <property type="term" value="F:hydrolase activity"/>
    <property type="evidence" value="ECO:0007669"/>
    <property type="project" value="UniProtKB-KW"/>
</dbReference>
<keyword evidence="2" id="KW-1277">Toxin-antitoxin system</keyword>
<evidence type="ECO:0000256" key="3">
    <source>
        <dbReference type="ARBA" id="ARBA00022722"/>
    </source>
</evidence>
<evidence type="ECO:0000256" key="6">
    <source>
        <dbReference type="ARBA" id="ARBA00022884"/>
    </source>
</evidence>
<evidence type="ECO:0000256" key="2">
    <source>
        <dbReference type="ARBA" id="ARBA00022649"/>
    </source>
</evidence>
<accession>A0A327PK61</accession>
<evidence type="ECO:0000256" key="1">
    <source>
        <dbReference type="ARBA" id="ARBA00006620"/>
    </source>
</evidence>
<keyword evidence="3" id="KW-0540">Nuclease</keyword>
<evidence type="ECO:0000256" key="5">
    <source>
        <dbReference type="ARBA" id="ARBA00022801"/>
    </source>
</evidence>
<evidence type="ECO:0000313" key="8">
    <source>
        <dbReference type="EMBL" id="RAI91634.1"/>
    </source>
</evidence>
<dbReference type="AlphaFoldDB" id="A0A327PK61"/>
<dbReference type="RefSeq" id="WP_245947025.1">
    <property type="nucleotide sequence ID" value="NZ_QLLK01000004.1"/>
</dbReference>
<sequence>MKPITPKELIKILESLGFEFQRSKGSHQVFKHQDGRRTVVPLHTKELKQVH</sequence>
<dbReference type="GO" id="GO:0003729">
    <property type="term" value="F:mRNA binding"/>
    <property type="evidence" value="ECO:0007669"/>
    <property type="project" value="InterPro"/>
</dbReference>
<protein>
    <submittedName>
        <fullName evidence="8">mRNA interferase HicA</fullName>
    </submittedName>
</protein>
<keyword evidence="5" id="KW-0378">Hydrolase</keyword>
<comment type="similarity">
    <text evidence="1">Belongs to the HicA mRNA interferase family.</text>
</comment>
<dbReference type="Gene3D" id="3.30.920.30">
    <property type="entry name" value="Hypothetical protein"/>
    <property type="match status" value="1"/>
</dbReference>
<dbReference type="Proteomes" id="UP000249610">
    <property type="component" value="Unassembled WGS sequence"/>
</dbReference>
<evidence type="ECO:0000313" key="9">
    <source>
        <dbReference type="Proteomes" id="UP000249610"/>
    </source>
</evidence>
<evidence type="ECO:0000256" key="7">
    <source>
        <dbReference type="ARBA" id="ARBA00023016"/>
    </source>
</evidence>
<dbReference type="InterPro" id="IPR038570">
    <property type="entry name" value="HicA_sf"/>
</dbReference>
<keyword evidence="7" id="KW-0346">Stress response</keyword>
<keyword evidence="6" id="KW-0694">RNA-binding</keyword>
<dbReference type="InterPro" id="IPR012933">
    <property type="entry name" value="HicA_mRNA_interferase"/>
</dbReference>
<dbReference type="EMBL" id="QLLK01000004">
    <property type="protein sequence ID" value="RAI91634.1"/>
    <property type="molecule type" value="Genomic_DNA"/>
</dbReference>
<dbReference type="SUPFAM" id="SSF54786">
    <property type="entry name" value="YcfA/nrd intein domain"/>
    <property type="match status" value="1"/>
</dbReference>
<gene>
    <name evidence="8" type="ORF">LV83_01823</name>
</gene>
<keyword evidence="9" id="KW-1185">Reference proteome</keyword>
<dbReference type="Pfam" id="PF07927">
    <property type="entry name" value="HicA_toxin"/>
    <property type="match status" value="1"/>
</dbReference>
<comment type="caution">
    <text evidence="8">The sequence shown here is derived from an EMBL/GenBank/DDBJ whole genome shotgun (WGS) entry which is preliminary data.</text>
</comment>